<feature type="compositionally biased region" description="Basic residues" evidence="1">
    <location>
        <begin position="309"/>
        <end position="320"/>
    </location>
</feature>
<dbReference type="GeneID" id="40308554"/>
<dbReference type="AlphaFoldDB" id="A0A2A9MGK9"/>
<gene>
    <name evidence="2" type="ORF">BESB_035730</name>
</gene>
<comment type="caution">
    <text evidence="2">The sequence shown here is derived from an EMBL/GenBank/DDBJ whole genome shotgun (WGS) entry which is preliminary data.</text>
</comment>
<dbReference type="GO" id="GO:0016301">
    <property type="term" value="F:kinase activity"/>
    <property type="evidence" value="ECO:0007669"/>
    <property type="project" value="UniProtKB-KW"/>
</dbReference>
<evidence type="ECO:0000313" key="3">
    <source>
        <dbReference type="Proteomes" id="UP000224006"/>
    </source>
</evidence>
<proteinExistence type="predicted"/>
<keyword evidence="2" id="KW-0808">Transferase</keyword>
<protein>
    <submittedName>
        <fullName evidence="2">Putative alpha-glucan water dikinase 1</fullName>
    </submittedName>
</protein>
<reference evidence="2 3" key="1">
    <citation type="submission" date="2017-09" db="EMBL/GenBank/DDBJ databases">
        <title>Genome sequencing of Besnoitia besnoiti strain Bb-Ger1.</title>
        <authorList>
            <person name="Schares G."/>
            <person name="Venepally P."/>
            <person name="Lorenzi H.A."/>
        </authorList>
    </citation>
    <scope>NUCLEOTIDE SEQUENCE [LARGE SCALE GENOMIC DNA]</scope>
    <source>
        <strain evidence="2 3">Bb-Ger1</strain>
    </source>
</reference>
<evidence type="ECO:0000256" key="1">
    <source>
        <dbReference type="SAM" id="MobiDB-lite"/>
    </source>
</evidence>
<dbReference type="VEuPathDB" id="ToxoDB:BESB_035730"/>
<dbReference type="KEGG" id="bbes:BESB_035730"/>
<keyword evidence="3" id="KW-1185">Reference proteome</keyword>
<organism evidence="2 3">
    <name type="scientific">Besnoitia besnoiti</name>
    <name type="common">Apicomplexan protozoan</name>
    <dbReference type="NCBI Taxonomy" id="94643"/>
    <lineage>
        <taxon>Eukaryota</taxon>
        <taxon>Sar</taxon>
        <taxon>Alveolata</taxon>
        <taxon>Apicomplexa</taxon>
        <taxon>Conoidasida</taxon>
        <taxon>Coccidia</taxon>
        <taxon>Eucoccidiorida</taxon>
        <taxon>Eimeriorina</taxon>
        <taxon>Sarcocystidae</taxon>
        <taxon>Besnoitia</taxon>
    </lineage>
</organism>
<feature type="compositionally biased region" description="Polar residues" evidence="1">
    <location>
        <begin position="337"/>
        <end position="346"/>
    </location>
</feature>
<keyword evidence="2" id="KW-0418">Kinase</keyword>
<name>A0A2A9MGK9_BESBE</name>
<evidence type="ECO:0000313" key="2">
    <source>
        <dbReference type="EMBL" id="PFH37115.1"/>
    </source>
</evidence>
<feature type="compositionally biased region" description="Basic residues" evidence="1">
    <location>
        <begin position="293"/>
        <end position="302"/>
    </location>
</feature>
<sequence length="346" mass="37886">MGAEHTGADPADSAALAFAPLRAKAEEATATYYLEGNRQLKCTVRKQPPAPGKTEGTVEVIFAFQGPVFNPNDQKQLFMHWGVGNNPHEWNGLSPELQSGMHSSSETQFPWGAAKTTFPSPSSSPPPVVVLAFPESLVPAYMCFLFHTQWNEWIRQQGGSNLVLAVQQLVQQVDQQKGFLDTILASKTTPAQNGKTTLPIASDNVQYWKVPLGAGVDMQLVALTYHNAMAAAVELFSDFPAALTLYWSGANGPHDSWQAPPPDSLLGQPGVVETEDEDSTDSFLPPRPSGRTAQKRRQRCRPRSTANACKRKKSKNRKLRLPLEDSPATPKTERATGRSSRYTKQC</sequence>
<dbReference type="RefSeq" id="XP_029221124.1">
    <property type="nucleotide sequence ID" value="XM_029362159.1"/>
</dbReference>
<dbReference type="Proteomes" id="UP000224006">
    <property type="component" value="Chromosome II"/>
</dbReference>
<dbReference type="EMBL" id="NWUJ01000002">
    <property type="protein sequence ID" value="PFH37115.1"/>
    <property type="molecule type" value="Genomic_DNA"/>
</dbReference>
<accession>A0A2A9MGK9</accession>
<feature type="region of interest" description="Disordered" evidence="1">
    <location>
        <begin position="254"/>
        <end position="346"/>
    </location>
</feature>